<keyword evidence="3" id="KW-1185">Reference proteome</keyword>
<evidence type="ECO:0000313" key="2">
    <source>
        <dbReference type="EMBL" id="MBW0522468.1"/>
    </source>
</evidence>
<reference evidence="2" key="1">
    <citation type="submission" date="2021-03" db="EMBL/GenBank/DDBJ databases">
        <title>Draft genome sequence of rust myrtle Austropuccinia psidii MF-1, a brazilian biotype.</title>
        <authorList>
            <person name="Quecine M.C."/>
            <person name="Pachon D.M.R."/>
            <person name="Bonatelli M.L."/>
            <person name="Correr F.H."/>
            <person name="Franceschini L.M."/>
            <person name="Leite T.F."/>
            <person name="Margarido G.R.A."/>
            <person name="Almeida C.A."/>
            <person name="Ferrarezi J.A."/>
            <person name="Labate C.A."/>
        </authorList>
    </citation>
    <scope>NUCLEOTIDE SEQUENCE</scope>
    <source>
        <strain evidence="2">MF-1</strain>
    </source>
</reference>
<dbReference type="Proteomes" id="UP000765509">
    <property type="component" value="Unassembled WGS sequence"/>
</dbReference>
<dbReference type="AlphaFoldDB" id="A0A9Q3EJA7"/>
<sequence>MPEWHPMVRGLILQQAIKPSKHNEPPFPTPTPPIPGVSLISDSQVPSHENDSTCEPEPEVASACAMEGPCGKQNSFIFFCYQHSLTPPLAIFSSSPTSLCFIFIDNKPVRTPPSPEVPPVSAKNPIVSFHRHKAPTSYNHRGKSCVKCWRLTSCQANIEHTSSSGLTQNPVTSTNIGSPVPSTEIPHHQILPQPSKSW</sequence>
<protein>
    <submittedName>
        <fullName evidence="2">Uncharacterized protein</fullName>
    </submittedName>
</protein>
<name>A0A9Q3EJA7_9BASI</name>
<proteinExistence type="predicted"/>
<gene>
    <name evidence="2" type="ORF">O181_062183</name>
</gene>
<feature type="compositionally biased region" description="Polar residues" evidence="1">
    <location>
        <begin position="162"/>
        <end position="181"/>
    </location>
</feature>
<accession>A0A9Q3EJA7</accession>
<evidence type="ECO:0000256" key="1">
    <source>
        <dbReference type="SAM" id="MobiDB-lite"/>
    </source>
</evidence>
<dbReference type="EMBL" id="AVOT02029574">
    <property type="protein sequence ID" value="MBW0522468.1"/>
    <property type="molecule type" value="Genomic_DNA"/>
</dbReference>
<organism evidence="2 3">
    <name type="scientific">Austropuccinia psidii MF-1</name>
    <dbReference type="NCBI Taxonomy" id="1389203"/>
    <lineage>
        <taxon>Eukaryota</taxon>
        <taxon>Fungi</taxon>
        <taxon>Dikarya</taxon>
        <taxon>Basidiomycota</taxon>
        <taxon>Pucciniomycotina</taxon>
        <taxon>Pucciniomycetes</taxon>
        <taxon>Pucciniales</taxon>
        <taxon>Sphaerophragmiaceae</taxon>
        <taxon>Austropuccinia</taxon>
    </lineage>
</organism>
<feature type="region of interest" description="Disordered" evidence="1">
    <location>
        <begin position="162"/>
        <end position="198"/>
    </location>
</feature>
<evidence type="ECO:0000313" key="3">
    <source>
        <dbReference type="Proteomes" id="UP000765509"/>
    </source>
</evidence>
<comment type="caution">
    <text evidence="2">The sequence shown here is derived from an EMBL/GenBank/DDBJ whole genome shotgun (WGS) entry which is preliminary data.</text>
</comment>